<dbReference type="Proteomes" id="UP000265520">
    <property type="component" value="Unassembled WGS sequence"/>
</dbReference>
<dbReference type="AlphaFoldDB" id="A0A392R8T7"/>
<name>A0A392R8T7_9FABA</name>
<comment type="caution">
    <text evidence="1">The sequence shown here is derived from an EMBL/GenBank/DDBJ whole genome shotgun (WGS) entry which is preliminary data.</text>
</comment>
<evidence type="ECO:0000313" key="1">
    <source>
        <dbReference type="EMBL" id="MCI32659.1"/>
    </source>
</evidence>
<organism evidence="1 2">
    <name type="scientific">Trifolium medium</name>
    <dbReference type="NCBI Taxonomy" id="97028"/>
    <lineage>
        <taxon>Eukaryota</taxon>
        <taxon>Viridiplantae</taxon>
        <taxon>Streptophyta</taxon>
        <taxon>Embryophyta</taxon>
        <taxon>Tracheophyta</taxon>
        <taxon>Spermatophyta</taxon>
        <taxon>Magnoliopsida</taxon>
        <taxon>eudicotyledons</taxon>
        <taxon>Gunneridae</taxon>
        <taxon>Pentapetalae</taxon>
        <taxon>rosids</taxon>
        <taxon>fabids</taxon>
        <taxon>Fabales</taxon>
        <taxon>Fabaceae</taxon>
        <taxon>Papilionoideae</taxon>
        <taxon>50 kb inversion clade</taxon>
        <taxon>NPAAA clade</taxon>
        <taxon>Hologalegina</taxon>
        <taxon>IRL clade</taxon>
        <taxon>Trifolieae</taxon>
        <taxon>Trifolium</taxon>
    </lineage>
</organism>
<dbReference type="EMBL" id="LXQA010197582">
    <property type="protein sequence ID" value="MCI32659.1"/>
    <property type="molecule type" value="Genomic_DNA"/>
</dbReference>
<keyword evidence="2" id="KW-1185">Reference proteome</keyword>
<reference evidence="1 2" key="1">
    <citation type="journal article" date="2018" name="Front. Plant Sci.">
        <title>Red Clover (Trifolium pratense) and Zigzag Clover (T. medium) - A Picture of Genomic Similarities and Differences.</title>
        <authorList>
            <person name="Dluhosova J."/>
            <person name="Istvanek J."/>
            <person name="Nedelnik J."/>
            <person name="Repkova J."/>
        </authorList>
    </citation>
    <scope>NUCLEOTIDE SEQUENCE [LARGE SCALE GENOMIC DNA]</scope>
    <source>
        <strain evidence="2">cv. 10/8</strain>
        <tissue evidence="1">Leaf</tissue>
    </source>
</reference>
<proteinExistence type="predicted"/>
<sequence length="61" mass="6633">MTSICLSELFPTLMSHLGPFSDIHKITPRICLVSDEGDDRYGLPRLALGAAPLILSLPLII</sequence>
<evidence type="ECO:0000313" key="2">
    <source>
        <dbReference type="Proteomes" id="UP000265520"/>
    </source>
</evidence>
<accession>A0A392R8T7</accession>
<protein>
    <submittedName>
        <fullName evidence="1">Uncharacterized protein</fullName>
    </submittedName>
</protein>